<dbReference type="AlphaFoldDB" id="A0A6J4SEV7"/>
<feature type="region of interest" description="Disordered" evidence="1">
    <location>
        <begin position="338"/>
        <end position="396"/>
    </location>
</feature>
<evidence type="ECO:0000313" key="2">
    <source>
        <dbReference type="EMBL" id="CAA9497107.1"/>
    </source>
</evidence>
<feature type="compositionally biased region" description="Basic and acidic residues" evidence="1">
    <location>
        <begin position="226"/>
        <end position="236"/>
    </location>
</feature>
<feature type="region of interest" description="Disordered" evidence="1">
    <location>
        <begin position="157"/>
        <end position="236"/>
    </location>
</feature>
<organism evidence="2">
    <name type="scientific">uncultured Rubrobacteraceae bacterium</name>
    <dbReference type="NCBI Taxonomy" id="349277"/>
    <lineage>
        <taxon>Bacteria</taxon>
        <taxon>Bacillati</taxon>
        <taxon>Actinomycetota</taxon>
        <taxon>Rubrobacteria</taxon>
        <taxon>Rubrobacterales</taxon>
        <taxon>Rubrobacteraceae</taxon>
        <taxon>environmental samples</taxon>
    </lineage>
</organism>
<sequence length="396" mass="42342">EPAHPHPDACDLCDRDGHLRGDGNPRRRGRGVLRPDRVGGPPRHRLRRGVRRGLAAARHAHGGGAEALAHRRSASPLRGGERGCCGGALLRAAARISGGGRARGGGADAGRRGRGGGPRGPGEAGTGALARDWRDDRRLGCGYPARNHRRGRVRVAGELFDGRRPRGRRGGLGRGGAARRREAPARGAAVHVRARGQGGHTCRPRHHRARGGGGLRRAHVHKAAPRRADGFRGGRYRDAAPGLRAREHRGQLPRRLLGGSARLPGRRGRDPRRPRALAALVLAAHRGGRGLGNGRARRGHGAHRLEHRGVRDHTAPAVPPDQERAGVAQHGPLAERLRDLPGTGRGLRARLPRPGLRLPRGPRLGRGALRRGGPGLAVRRHPKRQGRAGTRTSRRL</sequence>
<evidence type="ECO:0000256" key="1">
    <source>
        <dbReference type="SAM" id="MobiDB-lite"/>
    </source>
</evidence>
<gene>
    <name evidence="2" type="ORF">AVDCRST_MAG25-3700</name>
</gene>
<feature type="compositionally biased region" description="Gly residues" evidence="1">
    <location>
        <begin position="115"/>
        <end position="125"/>
    </location>
</feature>
<feature type="compositionally biased region" description="Basic residues" evidence="1">
    <location>
        <begin position="202"/>
        <end position="225"/>
    </location>
</feature>
<protein>
    <submittedName>
        <fullName evidence="2">Uncharacterized protein</fullName>
    </submittedName>
</protein>
<feature type="region of interest" description="Disordered" evidence="1">
    <location>
        <begin position="17"/>
        <end position="45"/>
    </location>
</feature>
<accession>A0A6J4SEV7</accession>
<feature type="non-terminal residue" evidence="2">
    <location>
        <position position="1"/>
    </location>
</feature>
<feature type="compositionally biased region" description="Low complexity" evidence="1">
    <location>
        <begin position="352"/>
        <end position="367"/>
    </location>
</feature>
<name>A0A6J4SEV7_9ACTN</name>
<reference evidence="2" key="1">
    <citation type="submission" date="2020-02" db="EMBL/GenBank/DDBJ databases">
        <authorList>
            <person name="Meier V. D."/>
        </authorList>
    </citation>
    <scope>NUCLEOTIDE SEQUENCE</scope>
    <source>
        <strain evidence="2">AVDCRST_MAG25</strain>
    </source>
</reference>
<proteinExistence type="predicted"/>
<dbReference type="EMBL" id="CADCVI010000254">
    <property type="protein sequence ID" value="CAA9497107.1"/>
    <property type="molecule type" value="Genomic_DNA"/>
</dbReference>
<feature type="compositionally biased region" description="Basic residues" evidence="1">
    <location>
        <begin position="378"/>
        <end position="396"/>
    </location>
</feature>
<feature type="region of interest" description="Disordered" evidence="1">
    <location>
        <begin position="98"/>
        <end position="131"/>
    </location>
</feature>
<feature type="region of interest" description="Disordered" evidence="1">
    <location>
        <begin position="61"/>
        <end position="80"/>
    </location>
</feature>
<feature type="compositionally biased region" description="Gly residues" evidence="1">
    <location>
        <begin position="98"/>
        <end position="108"/>
    </location>
</feature>
<feature type="non-terminal residue" evidence="2">
    <location>
        <position position="396"/>
    </location>
</feature>